<accession>A0ABP5HUM8</accession>
<sequence>MSRRSDKSRPERGPGRSGSGARRSSARGWSPGSSILDPDAADATAAGRRFTYRSAVILGAVLLVAAGLLKPIGTGLSQMQQVAALEADIESTQGEVEHLRAEREKLDDPAHIERLARERMGYVREGENAYIVVGGGEDGNASSTSQAGASSEARARPWYIELVDSLRAVGYAYEEDR</sequence>
<protein>
    <recommendedName>
        <fullName evidence="5">Septum formation initiator family protein</fullName>
    </recommendedName>
</protein>
<evidence type="ECO:0000313" key="4">
    <source>
        <dbReference type="Proteomes" id="UP001500984"/>
    </source>
</evidence>
<reference evidence="4" key="1">
    <citation type="journal article" date="2019" name="Int. J. Syst. Evol. Microbiol.">
        <title>The Global Catalogue of Microorganisms (GCM) 10K type strain sequencing project: providing services to taxonomists for standard genome sequencing and annotation.</title>
        <authorList>
            <consortium name="The Broad Institute Genomics Platform"/>
            <consortium name="The Broad Institute Genome Sequencing Center for Infectious Disease"/>
            <person name="Wu L."/>
            <person name="Ma J."/>
        </authorList>
    </citation>
    <scope>NUCLEOTIDE SEQUENCE [LARGE SCALE GENOMIC DNA]</scope>
    <source>
        <strain evidence="4">JCM 15900</strain>
    </source>
</reference>
<proteinExistence type="predicted"/>
<evidence type="ECO:0008006" key="5">
    <source>
        <dbReference type="Google" id="ProtNLM"/>
    </source>
</evidence>
<feature type="compositionally biased region" description="Low complexity" evidence="1">
    <location>
        <begin position="19"/>
        <end position="34"/>
    </location>
</feature>
<feature type="compositionally biased region" description="Basic and acidic residues" evidence="1">
    <location>
        <begin position="1"/>
        <end position="14"/>
    </location>
</feature>
<comment type="caution">
    <text evidence="3">The sequence shown here is derived from an EMBL/GenBank/DDBJ whole genome shotgun (WGS) entry which is preliminary data.</text>
</comment>
<dbReference type="RefSeq" id="WP_344334399.1">
    <property type="nucleotide sequence ID" value="NZ_BAAAPZ010000001.1"/>
</dbReference>
<evidence type="ECO:0000256" key="2">
    <source>
        <dbReference type="SAM" id="Phobius"/>
    </source>
</evidence>
<dbReference type="Proteomes" id="UP001500984">
    <property type="component" value="Unassembled WGS sequence"/>
</dbReference>
<keyword evidence="2" id="KW-0812">Transmembrane</keyword>
<organism evidence="3 4">
    <name type="scientific">Brevibacterium salitolerans</name>
    <dbReference type="NCBI Taxonomy" id="1403566"/>
    <lineage>
        <taxon>Bacteria</taxon>
        <taxon>Bacillati</taxon>
        <taxon>Actinomycetota</taxon>
        <taxon>Actinomycetes</taxon>
        <taxon>Micrococcales</taxon>
        <taxon>Brevibacteriaceae</taxon>
        <taxon>Brevibacterium</taxon>
    </lineage>
</organism>
<dbReference type="EMBL" id="BAAAPZ010000001">
    <property type="protein sequence ID" value="GAA2087142.1"/>
    <property type="molecule type" value="Genomic_DNA"/>
</dbReference>
<name>A0ABP5HUM8_9MICO</name>
<keyword evidence="2" id="KW-0472">Membrane</keyword>
<feature type="region of interest" description="Disordered" evidence="1">
    <location>
        <begin position="1"/>
        <end position="38"/>
    </location>
</feature>
<dbReference type="Pfam" id="PF04977">
    <property type="entry name" value="DivIC"/>
    <property type="match status" value="1"/>
</dbReference>
<evidence type="ECO:0000313" key="3">
    <source>
        <dbReference type="EMBL" id="GAA2087142.1"/>
    </source>
</evidence>
<keyword evidence="4" id="KW-1185">Reference proteome</keyword>
<feature type="transmembrane region" description="Helical" evidence="2">
    <location>
        <begin position="50"/>
        <end position="69"/>
    </location>
</feature>
<keyword evidence="2" id="KW-1133">Transmembrane helix</keyword>
<evidence type="ECO:0000256" key="1">
    <source>
        <dbReference type="SAM" id="MobiDB-lite"/>
    </source>
</evidence>
<dbReference type="InterPro" id="IPR007060">
    <property type="entry name" value="FtsL/DivIC"/>
</dbReference>
<gene>
    <name evidence="3" type="ORF">GCM10009823_01360</name>
</gene>